<evidence type="ECO:0000313" key="2">
    <source>
        <dbReference type="EMBL" id="KAL2796137.1"/>
    </source>
</evidence>
<comment type="caution">
    <text evidence="2">The sequence shown here is derived from an EMBL/GenBank/DDBJ whole genome shotgun (WGS) entry which is preliminary data.</text>
</comment>
<dbReference type="EMBL" id="JBFTWV010000028">
    <property type="protein sequence ID" value="KAL2796137.1"/>
    <property type="molecule type" value="Genomic_DNA"/>
</dbReference>
<keyword evidence="3" id="KW-1185">Reference proteome</keyword>
<evidence type="ECO:0008006" key="4">
    <source>
        <dbReference type="Google" id="ProtNLM"/>
    </source>
</evidence>
<dbReference type="Proteomes" id="UP001610563">
    <property type="component" value="Unassembled WGS sequence"/>
</dbReference>
<evidence type="ECO:0000313" key="3">
    <source>
        <dbReference type="Proteomes" id="UP001610563"/>
    </source>
</evidence>
<name>A0ABR4GAS8_9EURO</name>
<reference evidence="2 3" key="1">
    <citation type="submission" date="2024-07" db="EMBL/GenBank/DDBJ databases">
        <title>Section-level genome sequencing and comparative genomics of Aspergillus sections Usti and Cavernicolus.</title>
        <authorList>
            <consortium name="Lawrence Berkeley National Laboratory"/>
            <person name="Nybo J.L."/>
            <person name="Vesth T.C."/>
            <person name="Theobald S."/>
            <person name="Frisvad J.C."/>
            <person name="Larsen T.O."/>
            <person name="Kjaerboelling I."/>
            <person name="Rothschild-Mancinelli K."/>
            <person name="Lyhne E.K."/>
            <person name="Kogle M.E."/>
            <person name="Barry K."/>
            <person name="Clum A."/>
            <person name="Na H."/>
            <person name="Ledsgaard L."/>
            <person name="Lin J."/>
            <person name="Lipzen A."/>
            <person name="Kuo A."/>
            <person name="Riley R."/>
            <person name="Mondo S."/>
            <person name="Labutti K."/>
            <person name="Haridas S."/>
            <person name="Pangalinan J."/>
            <person name="Salamov A.A."/>
            <person name="Simmons B.A."/>
            <person name="Magnuson J.K."/>
            <person name="Chen J."/>
            <person name="Drula E."/>
            <person name="Henrissat B."/>
            <person name="Wiebenga A."/>
            <person name="Lubbers R.J."/>
            <person name="Gomes A.C."/>
            <person name="Makela M.R."/>
            <person name="Stajich J."/>
            <person name="Grigoriev I.V."/>
            <person name="Mortensen U.H."/>
            <person name="De Vries R.P."/>
            <person name="Baker S.E."/>
            <person name="Andersen M.R."/>
        </authorList>
    </citation>
    <scope>NUCLEOTIDE SEQUENCE [LARGE SCALE GENOMIC DNA]</scope>
    <source>
        <strain evidence="2 3">CBS 209.92</strain>
    </source>
</reference>
<protein>
    <recommendedName>
        <fullName evidence="4">Extracellular membrane protein CFEM domain-containing protein</fullName>
    </recommendedName>
</protein>
<sequence length="158" mass="17121">MPRTTPTQPHKHNLLMRPKPTFLNRITLISLLVLLNLMITPTLATRYPPCVDTCITTHPSASWCSGEETGRAMEECVCRGLDGLPMIECIAQCDPTDQWAFAGGLSGTCRERVFPNATESESTTDGAARGRIGLLPAGRWAMTVVVPASMALLVVVIL</sequence>
<proteinExistence type="predicted"/>
<evidence type="ECO:0000256" key="1">
    <source>
        <dbReference type="SAM" id="SignalP"/>
    </source>
</evidence>
<feature type="chain" id="PRO_5045123709" description="Extracellular membrane protein CFEM domain-containing protein" evidence="1">
    <location>
        <begin position="45"/>
        <end position="158"/>
    </location>
</feature>
<accession>A0ABR4GAS8</accession>
<feature type="signal peptide" evidence="1">
    <location>
        <begin position="1"/>
        <end position="44"/>
    </location>
</feature>
<keyword evidence="1" id="KW-0732">Signal</keyword>
<organism evidence="2 3">
    <name type="scientific">Aspergillus keveii</name>
    <dbReference type="NCBI Taxonomy" id="714993"/>
    <lineage>
        <taxon>Eukaryota</taxon>
        <taxon>Fungi</taxon>
        <taxon>Dikarya</taxon>
        <taxon>Ascomycota</taxon>
        <taxon>Pezizomycotina</taxon>
        <taxon>Eurotiomycetes</taxon>
        <taxon>Eurotiomycetidae</taxon>
        <taxon>Eurotiales</taxon>
        <taxon>Aspergillaceae</taxon>
        <taxon>Aspergillus</taxon>
        <taxon>Aspergillus subgen. Nidulantes</taxon>
    </lineage>
</organism>
<gene>
    <name evidence="2" type="ORF">BJX66DRAFT_142007</name>
</gene>